<dbReference type="PANTHER" id="PTHR43420:SF47">
    <property type="entry name" value="N-ACETYLTRANSFERASE DOMAIN-CONTAINING PROTEIN"/>
    <property type="match status" value="1"/>
</dbReference>
<evidence type="ECO:0000256" key="1">
    <source>
        <dbReference type="ARBA" id="ARBA00022679"/>
    </source>
</evidence>
<dbReference type="InterPro" id="IPR016181">
    <property type="entry name" value="Acyl_CoA_acyltransferase"/>
</dbReference>
<evidence type="ECO:0000259" key="3">
    <source>
        <dbReference type="PROSITE" id="PS51186"/>
    </source>
</evidence>
<keyword evidence="1 4" id="KW-0808">Transferase</keyword>
<dbReference type="SUPFAM" id="SSF55729">
    <property type="entry name" value="Acyl-CoA N-acyltransferases (Nat)"/>
    <property type="match status" value="1"/>
</dbReference>
<protein>
    <submittedName>
        <fullName evidence="4">GNAT family N-acetyltransferase</fullName>
        <ecNumber evidence="4">2.3.-.-</ecNumber>
    </submittedName>
</protein>
<comment type="caution">
    <text evidence="4">The sequence shown here is derived from an EMBL/GenBank/DDBJ whole genome shotgun (WGS) entry which is preliminary data.</text>
</comment>
<evidence type="ECO:0000313" key="4">
    <source>
        <dbReference type="EMBL" id="MFC4355632.1"/>
    </source>
</evidence>
<dbReference type="InterPro" id="IPR000182">
    <property type="entry name" value="GNAT_dom"/>
</dbReference>
<dbReference type="RefSeq" id="WP_378142163.1">
    <property type="nucleotide sequence ID" value="NZ_JBHSEF010000023.1"/>
</dbReference>
<proteinExistence type="predicted"/>
<reference evidence="5" key="1">
    <citation type="journal article" date="2019" name="Int. J. Syst. Evol. Microbiol.">
        <title>The Global Catalogue of Microorganisms (GCM) 10K type strain sequencing project: providing services to taxonomists for standard genome sequencing and annotation.</title>
        <authorList>
            <consortium name="The Broad Institute Genomics Platform"/>
            <consortium name="The Broad Institute Genome Sequencing Center for Infectious Disease"/>
            <person name="Wu L."/>
            <person name="Ma J."/>
        </authorList>
    </citation>
    <scope>NUCLEOTIDE SEQUENCE [LARGE SCALE GENOMIC DNA]</scope>
    <source>
        <strain evidence="5">CCUG 50353</strain>
    </source>
</reference>
<dbReference type="Gene3D" id="3.40.630.30">
    <property type="match status" value="1"/>
</dbReference>
<organism evidence="4 5">
    <name type="scientific">Chryseomicrobium palamuruense</name>
    <dbReference type="NCBI Taxonomy" id="682973"/>
    <lineage>
        <taxon>Bacteria</taxon>
        <taxon>Bacillati</taxon>
        <taxon>Bacillota</taxon>
        <taxon>Bacilli</taxon>
        <taxon>Bacillales</taxon>
        <taxon>Caryophanaceae</taxon>
        <taxon>Chryseomicrobium</taxon>
    </lineage>
</organism>
<keyword evidence="2 4" id="KW-0012">Acyltransferase</keyword>
<dbReference type="EMBL" id="JBHSEF010000023">
    <property type="protein sequence ID" value="MFC4355632.1"/>
    <property type="molecule type" value="Genomic_DNA"/>
</dbReference>
<dbReference type="GO" id="GO:0016746">
    <property type="term" value="F:acyltransferase activity"/>
    <property type="evidence" value="ECO:0007669"/>
    <property type="project" value="UniProtKB-KW"/>
</dbReference>
<sequence length="138" mass="15862">MSLTEAVREEPFVKHLVEEIFESYKEGSEVYVAEIDGKEAAILTIQYMEWNKTLLIHDLYVDAAYSKQGLGSRLIERAKERAHELGARALTLETQTSNYPAIQFYLKNGFELIGFNTMSYTNTDVQNKEVRIEMGFLI</sequence>
<keyword evidence="5" id="KW-1185">Reference proteome</keyword>
<accession>A0ABV8UXY3</accession>
<dbReference type="EC" id="2.3.-.-" evidence="4"/>
<dbReference type="CDD" id="cd04301">
    <property type="entry name" value="NAT_SF"/>
    <property type="match status" value="1"/>
</dbReference>
<gene>
    <name evidence="4" type="ORF">ACFO0S_11265</name>
</gene>
<dbReference type="InterPro" id="IPR050680">
    <property type="entry name" value="YpeA/RimI_acetyltransf"/>
</dbReference>
<name>A0ABV8UXY3_9BACL</name>
<dbReference type="PROSITE" id="PS51186">
    <property type="entry name" value="GNAT"/>
    <property type="match status" value="1"/>
</dbReference>
<dbReference type="PANTHER" id="PTHR43420">
    <property type="entry name" value="ACETYLTRANSFERASE"/>
    <property type="match status" value="1"/>
</dbReference>
<dbReference type="Proteomes" id="UP001595733">
    <property type="component" value="Unassembled WGS sequence"/>
</dbReference>
<dbReference type="Pfam" id="PF00583">
    <property type="entry name" value="Acetyltransf_1"/>
    <property type="match status" value="1"/>
</dbReference>
<feature type="domain" description="N-acetyltransferase" evidence="3">
    <location>
        <begin position="1"/>
        <end position="138"/>
    </location>
</feature>
<evidence type="ECO:0000256" key="2">
    <source>
        <dbReference type="ARBA" id="ARBA00023315"/>
    </source>
</evidence>
<evidence type="ECO:0000313" key="5">
    <source>
        <dbReference type="Proteomes" id="UP001595733"/>
    </source>
</evidence>